<dbReference type="InterPro" id="IPR001190">
    <property type="entry name" value="SRCR"/>
</dbReference>
<keyword evidence="5" id="KW-0325">Glycoprotein</keyword>
<evidence type="ECO:0000256" key="3">
    <source>
        <dbReference type="ARBA" id="ARBA00022825"/>
    </source>
</evidence>
<evidence type="ECO:0000313" key="12">
    <source>
        <dbReference type="Proteomes" id="UP000694580"/>
    </source>
</evidence>
<keyword evidence="4 6" id="KW-1015">Disulfide bond</keyword>
<dbReference type="Gene3D" id="4.10.400.10">
    <property type="entry name" value="Low-density Lipoprotein Receptor"/>
    <property type="match status" value="1"/>
</dbReference>
<evidence type="ECO:0000256" key="2">
    <source>
        <dbReference type="ARBA" id="ARBA00022801"/>
    </source>
</evidence>
<dbReference type="GO" id="GO:0016020">
    <property type="term" value="C:membrane"/>
    <property type="evidence" value="ECO:0007669"/>
    <property type="project" value="InterPro"/>
</dbReference>
<dbReference type="Gene3D" id="2.40.10.10">
    <property type="entry name" value="Trypsin-like serine proteases"/>
    <property type="match status" value="1"/>
</dbReference>
<accession>A0AAY4BSJ5</accession>
<name>A0AAY4BSJ5_9TELE</name>
<feature type="disulfide bond" evidence="6">
    <location>
        <begin position="75"/>
        <end position="90"/>
    </location>
</feature>
<dbReference type="PANTHER" id="PTHR24252">
    <property type="entry name" value="ACROSIN-RELATED"/>
    <property type="match status" value="1"/>
</dbReference>
<dbReference type="PROSITE" id="PS50287">
    <property type="entry name" value="SRCR_2"/>
    <property type="match status" value="1"/>
</dbReference>
<dbReference type="InterPro" id="IPR009003">
    <property type="entry name" value="Peptidase_S1_PA"/>
</dbReference>
<keyword evidence="3 8" id="KW-0720">Serine protease</keyword>
<dbReference type="Pfam" id="PF15494">
    <property type="entry name" value="SRCR_2"/>
    <property type="match status" value="1"/>
</dbReference>
<organism evidence="11 12">
    <name type="scientific">Denticeps clupeoides</name>
    <name type="common">denticle herring</name>
    <dbReference type="NCBI Taxonomy" id="299321"/>
    <lineage>
        <taxon>Eukaryota</taxon>
        <taxon>Metazoa</taxon>
        <taxon>Chordata</taxon>
        <taxon>Craniata</taxon>
        <taxon>Vertebrata</taxon>
        <taxon>Euteleostomi</taxon>
        <taxon>Actinopterygii</taxon>
        <taxon>Neopterygii</taxon>
        <taxon>Teleostei</taxon>
        <taxon>Clupei</taxon>
        <taxon>Clupeiformes</taxon>
        <taxon>Denticipitoidei</taxon>
        <taxon>Denticipitidae</taxon>
        <taxon>Denticeps</taxon>
    </lineage>
</organism>
<gene>
    <name evidence="11" type="primary">tmprss3a</name>
</gene>
<dbReference type="InterPro" id="IPR036055">
    <property type="entry name" value="LDL_receptor-like_sf"/>
</dbReference>
<dbReference type="SMART" id="SM00192">
    <property type="entry name" value="LDLa"/>
    <property type="match status" value="1"/>
</dbReference>
<evidence type="ECO:0000256" key="6">
    <source>
        <dbReference type="PROSITE-ProRule" id="PRU00124"/>
    </source>
</evidence>
<dbReference type="GO" id="GO:0006508">
    <property type="term" value="P:proteolysis"/>
    <property type="evidence" value="ECO:0007669"/>
    <property type="project" value="UniProtKB-KW"/>
</dbReference>
<dbReference type="Gene3D" id="3.10.250.10">
    <property type="entry name" value="SRCR-like domain"/>
    <property type="match status" value="1"/>
</dbReference>
<dbReference type="PROSITE" id="PS01209">
    <property type="entry name" value="LDLRA_1"/>
    <property type="match status" value="1"/>
</dbReference>
<dbReference type="Pfam" id="PF00089">
    <property type="entry name" value="Trypsin"/>
    <property type="match status" value="1"/>
</dbReference>
<dbReference type="InterPro" id="IPR033116">
    <property type="entry name" value="TRYPSIN_SER"/>
</dbReference>
<dbReference type="CDD" id="cd00190">
    <property type="entry name" value="Tryp_SPc"/>
    <property type="match status" value="1"/>
</dbReference>
<dbReference type="Pfam" id="PF00057">
    <property type="entry name" value="Ldl_recept_a"/>
    <property type="match status" value="1"/>
</dbReference>
<dbReference type="InterPro" id="IPR036772">
    <property type="entry name" value="SRCR-like_dom_sf"/>
</dbReference>
<dbReference type="PROSITE" id="PS50240">
    <property type="entry name" value="TRYPSIN_DOM"/>
    <property type="match status" value="1"/>
</dbReference>
<feature type="domain" description="Peptidase S1" evidence="9">
    <location>
        <begin position="185"/>
        <end position="413"/>
    </location>
</feature>
<evidence type="ECO:0000256" key="1">
    <source>
        <dbReference type="ARBA" id="ARBA00022670"/>
    </source>
</evidence>
<evidence type="ECO:0000259" key="9">
    <source>
        <dbReference type="PROSITE" id="PS50240"/>
    </source>
</evidence>
<keyword evidence="2 8" id="KW-0378">Hydrolase</keyword>
<dbReference type="AlphaFoldDB" id="A0AAY4BSJ5"/>
<dbReference type="SUPFAM" id="SSF50494">
    <property type="entry name" value="Trypsin-like serine proteases"/>
    <property type="match status" value="1"/>
</dbReference>
<reference evidence="11" key="2">
    <citation type="submission" date="2025-09" db="UniProtKB">
        <authorList>
            <consortium name="Ensembl"/>
        </authorList>
    </citation>
    <scope>IDENTIFICATION</scope>
</reference>
<dbReference type="PROSITE" id="PS00134">
    <property type="entry name" value="TRYPSIN_HIS"/>
    <property type="match status" value="1"/>
</dbReference>
<feature type="disulfide bond" evidence="6">
    <location>
        <begin position="56"/>
        <end position="68"/>
    </location>
</feature>
<dbReference type="FunFam" id="2.40.10.10:FF:000003">
    <property type="entry name" value="Transmembrane serine protease 3"/>
    <property type="match status" value="1"/>
</dbReference>
<dbReference type="Ensembl" id="ENSDCDT00010029493.1">
    <property type="protein sequence ID" value="ENSDCDP00010023900.1"/>
    <property type="gene ID" value="ENSDCDG00010015104.1"/>
</dbReference>
<dbReference type="Proteomes" id="UP000694580">
    <property type="component" value="Unplaced"/>
</dbReference>
<evidence type="ECO:0000313" key="11">
    <source>
        <dbReference type="Ensembl" id="ENSDCDP00010023900.1"/>
    </source>
</evidence>
<protein>
    <recommendedName>
        <fullName evidence="13">Transmembrane serine protease 3a</fullName>
    </recommendedName>
</protein>
<dbReference type="InterPro" id="IPR002172">
    <property type="entry name" value="LDrepeatLR_classA_rpt"/>
</dbReference>
<evidence type="ECO:0000256" key="8">
    <source>
        <dbReference type="RuleBase" id="RU363034"/>
    </source>
</evidence>
<sequence length="419" mass="45059">DGHTYPPDIQTVVTESTVSLQPEDLPPTPTAELAVIPVTEVQVITSGDPQLIGLSCVGKFRCGSSSHCIPPSSQCDGQTDCPNGEDELSCVRVSGRSLVLQVLSGRVWRSVCSDSWSPALGISACRQLGFIRFVAFGSIPVSSVEAEFQSDLVFINLTDLNIFVDIYLCFCCIECGSRPQFTTRIVGGNVSKGGQFPWQVSLHFQNEHLCGGSIIAPQWVLTAAHCVYGFAYPSLWTVYPGLIIQSASSAESMAVEKIIYHSRYRAKALDYDIALIKLTNPVIFNEPICLPGFGEEFEDGRMCWISGWGATEDGGEGSVILNGAQVPLISSKMCSQPGVYQGFISPGMICAGYLEGGTDSCQGDSGGPLACEDSSVWKLVGAVSWGQGCAERNKPGVYTRITSSLSWIHTQMEVMKTDT</sequence>
<dbReference type="SMART" id="SM00020">
    <property type="entry name" value="Tryp_SPc"/>
    <property type="match status" value="1"/>
</dbReference>
<dbReference type="InterPro" id="IPR043504">
    <property type="entry name" value="Peptidase_S1_PA_chymotrypsin"/>
</dbReference>
<evidence type="ECO:0000256" key="7">
    <source>
        <dbReference type="PROSITE-ProRule" id="PRU00196"/>
    </source>
</evidence>
<dbReference type="InterPro" id="IPR001254">
    <property type="entry name" value="Trypsin_dom"/>
</dbReference>
<evidence type="ECO:0000256" key="4">
    <source>
        <dbReference type="ARBA" id="ARBA00023157"/>
    </source>
</evidence>
<evidence type="ECO:0000259" key="10">
    <source>
        <dbReference type="PROSITE" id="PS50287"/>
    </source>
</evidence>
<dbReference type="PROSITE" id="PS50068">
    <property type="entry name" value="LDLRA_2"/>
    <property type="match status" value="1"/>
</dbReference>
<dbReference type="GeneTree" id="ENSGT00940000158589"/>
<dbReference type="PRINTS" id="PR00722">
    <property type="entry name" value="CHYMOTRYPSIN"/>
</dbReference>
<dbReference type="PANTHER" id="PTHR24252:SF27">
    <property type="entry name" value="TRANSMEMBRANE PROTEASE SERINE 3-LIKE"/>
    <property type="match status" value="1"/>
</dbReference>
<keyword evidence="1 8" id="KW-0645">Protease</keyword>
<dbReference type="SUPFAM" id="SSF57424">
    <property type="entry name" value="LDL receptor-like module"/>
    <property type="match status" value="1"/>
</dbReference>
<evidence type="ECO:0000256" key="5">
    <source>
        <dbReference type="ARBA" id="ARBA00023180"/>
    </source>
</evidence>
<keyword evidence="12" id="KW-1185">Reference proteome</keyword>
<dbReference type="InterPro" id="IPR018114">
    <property type="entry name" value="TRYPSIN_HIS"/>
</dbReference>
<reference evidence="11" key="1">
    <citation type="submission" date="2025-08" db="UniProtKB">
        <authorList>
            <consortium name="Ensembl"/>
        </authorList>
    </citation>
    <scope>IDENTIFICATION</scope>
</reference>
<evidence type="ECO:0008006" key="13">
    <source>
        <dbReference type="Google" id="ProtNLM"/>
    </source>
</evidence>
<dbReference type="SUPFAM" id="SSF56487">
    <property type="entry name" value="SRCR-like"/>
    <property type="match status" value="1"/>
</dbReference>
<proteinExistence type="predicted"/>
<dbReference type="GO" id="GO:0004252">
    <property type="term" value="F:serine-type endopeptidase activity"/>
    <property type="evidence" value="ECO:0007669"/>
    <property type="project" value="InterPro"/>
</dbReference>
<feature type="domain" description="SRCR" evidence="10">
    <location>
        <begin position="60"/>
        <end position="130"/>
    </location>
</feature>
<dbReference type="InterPro" id="IPR023415">
    <property type="entry name" value="LDLR_class-A_CS"/>
</dbReference>
<dbReference type="PROSITE" id="PS00135">
    <property type="entry name" value="TRYPSIN_SER"/>
    <property type="match status" value="1"/>
</dbReference>
<dbReference type="CDD" id="cd00112">
    <property type="entry name" value="LDLa"/>
    <property type="match status" value="1"/>
</dbReference>
<comment type="caution">
    <text evidence="7">Lacks conserved residue(s) required for the propagation of feature annotation.</text>
</comment>
<dbReference type="InterPro" id="IPR001314">
    <property type="entry name" value="Peptidase_S1A"/>
</dbReference>